<feature type="domain" description="Helicase ATP-binding" evidence="6">
    <location>
        <begin position="38"/>
        <end position="213"/>
    </location>
</feature>
<dbReference type="Pfam" id="PF00270">
    <property type="entry name" value="DEAD"/>
    <property type="match status" value="1"/>
</dbReference>
<dbReference type="PROSITE" id="PS51192">
    <property type="entry name" value="HELICASE_ATP_BIND_1"/>
    <property type="match status" value="1"/>
</dbReference>
<dbReference type="InterPro" id="IPR027417">
    <property type="entry name" value="P-loop_NTPase"/>
</dbReference>
<evidence type="ECO:0000256" key="2">
    <source>
        <dbReference type="ARBA" id="ARBA00022801"/>
    </source>
</evidence>
<feature type="compositionally biased region" description="Basic and acidic residues" evidence="5">
    <location>
        <begin position="568"/>
        <end position="580"/>
    </location>
</feature>
<reference evidence="9" key="1">
    <citation type="submission" date="2020-05" db="EMBL/GenBank/DDBJ databases">
        <authorList>
            <person name="Chiriac C."/>
            <person name="Salcher M."/>
            <person name="Ghai R."/>
            <person name="Kavagutti S V."/>
        </authorList>
    </citation>
    <scope>NUCLEOTIDE SEQUENCE</scope>
</reference>
<feature type="domain" description="Helicase C-terminal" evidence="7">
    <location>
        <begin position="239"/>
        <end position="383"/>
    </location>
</feature>
<dbReference type="InterPro" id="IPR001650">
    <property type="entry name" value="Helicase_C-like"/>
</dbReference>
<dbReference type="AlphaFoldDB" id="A0A6J7UPZ2"/>
<feature type="compositionally biased region" description="Basic and acidic residues" evidence="5">
    <location>
        <begin position="548"/>
        <end position="560"/>
    </location>
</feature>
<gene>
    <name evidence="9" type="ORF">UFOPK4347_01653</name>
</gene>
<accession>A0A6J7UPZ2</accession>
<evidence type="ECO:0000256" key="5">
    <source>
        <dbReference type="SAM" id="MobiDB-lite"/>
    </source>
</evidence>
<evidence type="ECO:0000256" key="1">
    <source>
        <dbReference type="ARBA" id="ARBA00022741"/>
    </source>
</evidence>
<evidence type="ECO:0000313" key="9">
    <source>
        <dbReference type="EMBL" id="CAB5068009.1"/>
    </source>
</evidence>
<dbReference type="GO" id="GO:0005524">
    <property type="term" value="F:ATP binding"/>
    <property type="evidence" value="ECO:0007669"/>
    <property type="project" value="UniProtKB-KW"/>
</dbReference>
<dbReference type="CDD" id="cd00268">
    <property type="entry name" value="DEADc"/>
    <property type="match status" value="1"/>
</dbReference>
<feature type="compositionally biased region" description="Basic and acidic residues" evidence="5">
    <location>
        <begin position="619"/>
        <end position="629"/>
    </location>
</feature>
<keyword evidence="2" id="KW-0378">Hydrolase</keyword>
<proteinExistence type="predicted"/>
<feature type="compositionally biased region" description="Basic and acidic residues" evidence="5">
    <location>
        <begin position="403"/>
        <end position="474"/>
    </location>
</feature>
<dbReference type="SUPFAM" id="SSF52540">
    <property type="entry name" value="P-loop containing nucleoside triphosphate hydrolases"/>
    <property type="match status" value="1"/>
</dbReference>
<dbReference type="InterPro" id="IPR044742">
    <property type="entry name" value="DEAD/DEAH_RhlB"/>
</dbReference>
<dbReference type="InterPro" id="IPR050079">
    <property type="entry name" value="DEAD_box_RNA_helicase"/>
</dbReference>
<feature type="compositionally biased region" description="Basic and acidic residues" evidence="5">
    <location>
        <begin position="528"/>
        <end position="540"/>
    </location>
</feature>
<dbReference type="InterPro" id="IPR014001">
    <property type="entry name" value="Helicase_ATP-bd"/>
</dbReference>
<dbReference type="GO" id="GO:0005829">
    <property type="term" value="C:cytosol"/>
    <property type="evidence" value="ECO:0007669"/>
    <property type="project" value="TreeGrafter"/>
</dbReference>
<organism evidence="9">
    <name type="scientific">freshwater metagenome</name>
    <dbReference type="NCBI Taxonomy" id="449393"/>
    <lineage>
        <taxon>unclassified sequences</taxon>
        <taxon>metagenomes</taxon>
        <taxon>ecological metagenomes</taxon>
    </lineage>
</organism>
<keyword evidence="1" id="KW-0547">Nucleotide-binding</keyword>
<dbReference type="InterPro" id="IPR014014">
    <property type="entry name" value="RNA_helicase_DEAD_Q_motif"/>
</dbReference>
<dbReference type="SMART" id="SM00487">
    <property type="entry name" value="DEXDc"/>
    <property type="match status" value="1"/>
</dbReference>
<dbReference type="PROSITE" id="PS51194">
    <property type="entry name" value="HELICASE_CTER"/>
    <property type="match status" value="1"/>
</dbReference>
<dbReference type="PROSITE" id="PS51195">
    <property type="entry name" value="Q_MOTIF"/>
    <property type="match status" value="1"/>
</dbReference>
<protein>
    <submittedName>
        <fullName evidence="9">Unannotated protein</fullName>
    </submittedName>
</protein>
<dbReference type="GO" id="GO:0016787">
    <property type="term" value="F:hydrolase activity"/>
    <property type="evidence" value="ECO:0007669"/>
    <property type="project" value="UniProtKB-KW"/>
</dbReference>
<sequence>MASNASISFAQLGLHSALVEYLNHAGITTPFPIQVATIPDAIAGRDVLGRGRTGSGKTLSFALPLLTRLAESNRRRQPNKPRALILVPTRELANQVNEVIMPLAKALGMFTTTIYGGVGYGGQLTALRKGVDIVVACPGRLVDHLNSRNINFSEVEVTVLDEADHMAELGFLQHVEEILRQTPEDSQRLLFSATLDRGIDRLVRNYLHNPVTHEVDSEQSPVDAMAHHVLHIRNDDRFGVLKSLCAAPGKTLVFTRTKHGAARLAEQLMKAGVPSVELHGNLSQAARARNLSAFSSGRADTLVATDIAARGIHVDDIALVIHADPPEEHKAYLHRSGRTARAGATGTVVTLMTDNQRRNVRALTKSAGIEPTTTRVTPEDDFLAELAPGERVFRESSSIVLHEERLDSSRGGGRRDGGGGGRRDGGSRGGRRDGGSRGGDRDRAPRFSDRSDAPRAERSERTDRNDGPRPERTFTPRSSGPREGAPREGGFREGGFRDRGPRTSERSSAPREGGFRDRGPRTSSPREGAPREGGFRDRGPRTSSPREGAPREGGFRDRGPRAAGPRDGAPREGGFRDRGPRAAGPRDGAPRSSAGGYRGARDGAAPRSGAPRTGGPREGGFRGARDGESGRPAAAGRKPYGASAGKKRY</sequence>
<dbReference type="PANTHER" id="PTHR47959:SF13">
    <property type="entry name" value="ATP-DEPENDENT RNA HELICASE RHLE"/>
    <property type="match status" value="1"/>
</dbReference>
<dbReference type="GO" id="GO:0003724">
    <property type="term" value="F:RNA helicase activity"/>
    <property type="evidence" value="ECO:0007669"/>
    <property type="project" value="InterPro"/>
</dbReference>
<dbReference type="PANTHER" id="PTHR47959">
    <property type="entry name" value="ATP-DEPENDENT RNA HELICASE RHLE-RELATED"/>
    <property type="match status" value="1"/>
</dbReference>
<dbReference type="SMART" id="SM00490">
    <property type="entry name" value="HELICc"/>
    <property type="match status" value="1"/>
</dbReference>
<feature type="domain" description="DEAD-box RNA helicase Q" evidence="8">
    <location>
        <begin position="7"/>
        <end position="35"/>
    </location>
</feature>
<evidence type="ECO:0000256" key="3">
    <source>
        <dbReference type="ARBA" id="ARBA00022806"/>
    </source>
</evidence>
<feature type="compositionally biased region" description="Basic and acidic residues" evidence="5">
    <location>
        <begin position="484"/>
        <end position="520"/>
    </location>
</feature>
<evidence type="ECO:0000259" key="8">
    <source>
        <dbReference type="PROSITE" id="PS51195"/>
    </source>
</evidence>
<name>A0A6J7UPZ2_9ZZZZ</name>
<dbReference type="EMBL" id="CAFBQU010000078">
    <property type="protein sequence ID" value="CAB5068009.1"/>
    <property type="molecule type" value="Genomic_DNA"/>
</dbReference>
<keyword evidence="4" id="KW-0067">ATP-binding</keyword>
<evidence type="ECO:0000259" key="6">
    <source>
        <dbReference type="PROSITE" id="PS51192"/>
    </source>
</evidence>
<keyword evidence="3" id="KW-0347">Helicase</keyword>
<dbReference type="CDD" id="cd18787">
    <property type="entry name" value="SF2_C_DEAD"/>
    <property type="match status" value="1"/>
</dbReference>
<evidence type="ECO:0000259" key="7">
    <source>
        <dbReference type="PROSITE" id="PS51194"/>
    </source>
</evidence>
<dbReference type="Gene3D" id="3.40.50.300">
    <property type="entry name" value="P-loop containing nucleotide triphosphate hydrolases"/>
    <property type="match status" value="2"/>
</dbReference>
<feature type="region of interest" description="Disordered" evidence="5">
    <location>
        <begin position="403"/>
        <end position="649"/>
    </location>
</feature>
<dbReference type="GO" id="GO:0003676">
    <property type="term" value="F:nucleic acid binding"/>
    <property type="evidence" value="ECO:0007669"/>
    <property type="project" value="InterPro"/>
</dbReference>
<dbReference type="InterPro" id="IPR011545">
    <property type="entry name" value="DEAD/DEAH_box_helicase_dom"/>
</dbReference>
<dbReference type="Pfam" id="PF00271">
    <property type="entry name" value="Helicase_C"/>
    <property type="match status" value="1"/>
</dbReference>
<evidence type="ECO:0000256" key="4">
    <source>
        <dbReference type="ARBA" id="ARBA00022840"/>
    </source>
</evidence>